<proteinExistence type="inferred from homology"/>
<accession>A0A5E5BL80</accession>
<sequence>MMTYLLDTNMASHIIKGDIPRVRERLAAVPMHCVAVSVVTQAELLYGVAKRGHPQGLTTKVREFLARVTVLPWTAEAAETYGDLRTACEAKGVTLAPMDLMIAAHAKALALAAAQAQNQAILVTRDGAFSRARVPGGLTLDDWTKEASS</sequence>
<dbReference type="GO" id="GO:0090729">
    <property type="term" value="F:toxin activity"/>
    <property type="evidence" value="ECO:0007669"/>
    <property type="project" value="UniProtKB-KW"/>
</dbReference>
<dbReference type="InterPro" id="IPR022907">
    <property type="entry name" value="VapC_family"/>
</dbReference>
<dbReference type="GO" id="GO:0004540">
    <property type="term" value="F:RNA nuclease activity"/>
    <property type="evidence" value="ECO:0007669"/>
    <property type="project" value="InterPro"/>
</dbReference>
<feature type="binding site" evidence="8">
    <location>
        <position position="99"/>
    </location>
    <ligand>
        <name>Mg(2+)</name>
        <dbReference type="ChEBI" id="CHEBI:18420"/>
    </ligand>
</feature>
<dbReference type="InterPro" id="IPR029060">
    <property type="entry name" value="PIN-like_dom_sf"/>
</dbReference>
<dbReference type="GO" id="GO:0016787">
    <property type="term" value="F:hydrolase activity"/>
    <property type="evidence" value="ECO:0007669"/>
    <property type="project" value="UniProtKB-KW"/>
</dbReference>
<dbReference type="PANTHER" id="PTHR33653">
    <property type="entry name" value="RIBONUCLEASE VAPC2"/>
    <property type="match status" value="1"/>
</dbReference>
<protein>
    <recommendedName>
        <fullName evidence="8">Ribonuclease VapC</fullName>
        <shortName evidence="8">RNase VapC</shortName>
        <ecNumber evidence="8">3.1.-.-</ecNumber>
    </recommendedName>
    <alternativeName>
        <fullName evidence="8">Toxin VapC</fullName>
    </alternativeName>
</protein>
<evidence type="ECO:0000256" key="6">
    <source>
        <dbReference type="ARBA" id="ARBA00022842"/>
    </source>
</evidence>
<comment type="cofactor">
    <cofactor evidence="1 8">
        <name>Mg(2+)</name>
        <dbReference type="ChEBI" id="CHEBI:18420"/>
    </cofactor>
</comment>
<keyword evidence="8" id="KW-0800">Toxin</keyword>
<dbReference type="Pfam" id="PF01850">
    <property type="entry name" value="PIN"/>
    <property type="match status" value="1"/>
</dbReference>
<dbReference type="RefSeq" id="WP_150811664.1">
    <property type="nucleotide sequence ID" value="NZ_CABPSR010000088.1"/>
</dbReference>
<evidence type="ECO:0000256" key="5">
    <source>
        <dbReference type="ARBA" id="ARBA00022801"/>
    </source>
</evidence>
<dbReference type="Gene3D" id="3.40.50.1010">
    <property type="entry name" value="5'-nuclease"/>
    <property type="match status" value="1"/>
</dbReference>
<evidence type="ECO:0000256" key="4">
    <source>
        <dbReference type="ARBA" id="ARBA00022723"/>
    </source>
</evidence>
<evidence type="ECO:0000256" key="8">
    <source>
        <dbReference type="HAMAP-Rule" id="MF_00265"/>
    </source>
</evidence>
<dbReference type="HAMAP" id="MF_00265">
    <property type="entry name" value="VapC_Nob1"/>
    <property type="match status" value="1"/>
</dbReference>
<comment type="function">
    <text evidence="8">Toxic component of a toxin-antitoxin (TA) system. An RNase.</text>
</comment>
<evidence type="ECO:0000256" key="3">
    <source>
        <dbReference type="ARBA" id="ARBA00022722"/>
    </source>
</evidence>
<gene>
    <name evidence="8" type="primary">vapC</name>
    <name evidence="10" type="ORF">PSP31121_05706</name>
</gene>
<keyword evidence="2 8" id="KW-1277">Toxin-antitoxin system</keyword>
<dbReference type="InterPro" id="IPR002716">
    <property type="entry name" value="PIN_dom"/>
</dbReference>
<dbReference type="SUPFAM" id="SSF88723">
    <property type="entry name" value="PIN domain-like"/>
    <property type="match status" value="1"/>
</dbReference>
<dbReference type="GO" id="GO:0000287">
    <property type="term" value="F:magnesium ion binding"/>
    <property type="evidence" value="ECO:0007669"/>
    <property type="project" value="UniProtKB-UniRule"/>
</dbReference>
<dbReference type="CDD" id="cd18740">
    <property type="entry name" value="PIN_VapC4-5_FitB-like"/>
    <property type="match status" value="1"/>
</dbReference>
<name>A0A5E5BL80_9BURK</name>
<evidence type="ECO:0000256" key="1">
    <source>
        <dbReference type="ARBA" id="ARBA00001946"/>
    </source>
</evidence>
<dbReference type="PANTHER" id="PTHR33653:SF1">
    <property type="entry name" value="RIBONUCLEASE VAPC2"/>
    <property type="match status" value="1"/>
</dbReference>
<feature type="domain" description="PIN" evidence="9">
    <location>
        <begin position="4"/>
        <end position="133"/>
    </location>
</feature>
<dbReference type="EMBL" id="CABPSR010000088">
    <property type="protein sequence ID" value="VVE86067.1"/>
    <property type="molecule type" value="Genomic_DNA"/>
</dbReference>
<evidence type="ECO:0000259" key="9">
    <source>
        <dbReference type="Pfam" id="PF01850"/>
    </source>
</evidence>
<feature type="binding site" evidence="8">
    <location>
        <position position="7"/>
    </location>
    <ligand>
        <name>Mg(2+)</name>
        <dbReference type="ChEBI" id="CHEBI:18420"/>
    </ligand>
</feature>
<keyword evidence="5 8" id="KW-0378">Hydrolase</keyword>
<keyword evidence="6 8" id="KW-0460">Magnesium</keyword>
<reference evidence="10 11" key="1">
    <citation type="submission" date="2019-08" db="EMBL/GenBank/DDBJ databases">
        <authorList>
            <person name="Peeters C."/>
        </authorList>
    </citation>
    <scope>NUCLEOTIDE SEQUENCE [LARGE SCALE GENOMIC DNA]</scope>
    <source>
        <strain evidence="10 11">LMG 31121</strain>
    </source>
</reference>
<organism evidence="10 11">
    <name type="scientific">Pandoraea sputorum</name>
    <dbReference type="NCBI Taxonomy" id="93222"/>
    <lineage>
        <taxon>Bacteria</taxon>
        <taxon>Pseudomonadati</taxon>
        <taxon>Pseudomonadota</taxon>
        <taxon>Betaproteobacteria</taxon>
        <taxon>Burkholderiales</taxon>
        <taxon>Burkholderiaceae</taxon>
        <taxon>Pandoraea</taxon>
    </lineage>
</organism>
<dbReference type="Proteomes" id="UP000335538">
    <property type="component" value="Unassembled WGS sequence"/>
</dbReference>
<evidence type="ECO:0000313" key="11">
    <source>
        <dbReference type="Proteomes" id="UP000335538"/>
    </source>
</evidence>
<dbReference type="AlphaFoldDB" id="A0A5E5BL80"/>
<evidence type="ECO:0000256" key="7">
    <source>
        <dbReference type="ARBA" id="ARBA00038093"/>
    </source>
</evidence>
<dbReference type="EC" id="3.1.-.-" evidence="8"/>
<evidence type="ECO:0000313" key="10">
    <source>
        <dbReference type="EMBL" id="VVE86067.1"/>
    </source>
</evidence>
<keyword evidence="4 8" id="KW-0479">Metal-binding</keyword>
<dbReference type="InterPro" id="IPR050556">
    <property type="entry name" value="Type_II_TA_system_RNase"/>
</dbReference>
<evidence type="ECO:0000256" key="2">
    <source>
        <dbReference type="ARBA" id="ARBA00022649"/>
    </source>
</evidence>
<keyword evidence="3 8" id="KW-0540">Nuclease</keyword>
<comment type="similarity">
    <text evidence="7 8">Belongs to the PINc/VapC protein family.</text>
</comment>